<proteinExistence type="inferred from homology"/>
<dbReference type="EMBL" id="MRZV01001298">
    <property type="protein sequence ID" value="PIK38948.1"/>
    <property type="molecule type" value="Genomic_DNA"/>
</dbReference>
<evidence type="ECO:0000313" key="6">
    <source>
        <dbReference type="EMBL" id="PIK38948.1"/>
    </source>
</evidence>
<keyword evidence="5" id="KW-0472">Membrane</keyword>
<keyword evidence="3" id="KW-0812">Transmembrane</keyword>
<sequence length="153" mass="16830">MSYLKPEIFSLPDSRQEKDESFEVLDLTEVGKNWLTRALDGELSTKSVPVQISIGASSGWVAGYLFQKVGKLAATAVGGGFFLILVGHQTGYLRIDWQRVERDVSKTQSRITREAEQRLPQVSGLFHQAKDLIKKNVILSGSFGAGFLLGVAM</sequence>
<name>A0A2G8JTA3_STIJA</name>
<gene>
    <name evidence="6" type="ORF">BSL78_24219</name>
</gene>
<dbReference type="PANTHER" id="PTHR21346:SF0">
    <property type="entry name" value="RE45833P"/>
    <property type="match status" value="1"/>
</dbReference>
<dbReference type="GO" id="GO:0000422">
    <property type="term" value="P:autophagy of mitochondrion"/>
    <property type="evidence" value="ECO:0007669"/>
    <property type="project" value="TreeGrafter"/>
</dbReference>
<keyword evidence="4" id="KW-1133">Transmembrane helix</keyword>
<evidence type="ECO:0000313" key="7">
    <source>
        <dbReference type="Proteomes" id="UP000230750"/>
    </source>
</evidence>
<dbReference type="AlphaFoldDB" id="A0A2G8JTA3"/>
<accession>A0A2G8JTA3</accession>
<comment type="similarity">
    <text evidence="2">Belongs to the FUN14 family.</text>
</comment>
<evidence type="ECO:0000256" key="3">
    <source>
        <dbReference type="ARBA" id="ARBA00022692"/>
    </source>
</evidence>
<dbReference type="GO" id="GO:0005741">
    <property type="term" value="C:mitochondrial outer membrane"/>
    <property type="evidence" value="ECO:0007669"/>
    <property type="project" value="UniProtKB-SubCell"/>
</dbReference>
<dbReference type="Proteomes" id="UP000230750">
    <property type="component" value="Unassembled WGS sequence"/>
</dbReference>
<evidence type="ECO:0000256" key="1">
    <source>
        <dbReference type="ARBA" id="ARBA00004374"/>
    </source>
</evidence>
<organism evidence="6 7">
    <name type="scientific">Stichopus japonicus</name>
    <name type="common">Sea cucumber</name>
    <dbReference type="NCBI Taxonomy" id="307972"/>
    <lineage>
        <taxon>Eukaryota</taxon>
        <taxon>Metazoa</taxon>
        <taxon>Echinodermata</taxon>
        <taxon>Eleutherozoa</taxon>
        <taxon>Echinozoa</taxon>
        <taxon>Holothuroidea</taxon>
        <taxon>Aspidochirotacea</taxon>
        <taxon>Aspidochirotida</taxon>
        <taxon>Stichopodidae</taxon>
        <taxon>Apostichopus</taxon>
    </lineage>
</organism>
<reference evidence="6 7" key="1">
    <citation type="journal article" date="2017" name="PLoS Biol.">
        <title>The sea cucumber genome provides insights into morphological evolution and visceral regeneration.</title>
        <authorList>
            <person name="Zhang X."/>
            <person name="Sun L."/>
            <person name="Yuan J."/>
            <person name="Sun Y."/>
            <person name="Gao Y."/>
            <person name="Zhang L."/>
            <person name="Li S."/>
            <person name="Dai H."/>
            <person name="Hamel J.F."/>
            <person name="Liu C."/>
            <person name="Yu Y."/>
            <person name="Liu S."/>
            <person name="Lin W."/>
            <person name="Guo K."/>
            <person name="Jin S."/>
            <person name="Xu P."/>
            <person name="Storey K.B."/>
            <person name="Huan P."/>
            <person name="Zhang T."/>
            <person name="Zhou Y."/>
            <person name="Zhang J."/>
            <person name="Lin C."/>
            <person name="Li X."/>
            <person name="Xing L."/>
            <person name="Huo D."/>
            <person name="Sun M."/>
            <person name="Wang L."/>
            <person name="Mercier A."/>
            <person name="Li F."/>
            <person name="Yang H."/>
            <person name="Xiang J."/>
        </authorList>
    </citation>
    <scope>NUCLEOTIDE SEQUENCE [LARGE SCALE GENOMIC DNA]</scope>
    <source>
        <strain evidence="6">Shaxun</strain>
        <tissue evidence="6">Muscle</tissue>
    </source>
</reference>
<dbReference type="PANTHER" id="PTHR21346">
    <property type="entry name" value="FUN14 DOMAIN CONTAINING"/>
    <property type="match status" value="1"/>
</dbReference>
<dbReference type="Pfam" id="PF04930">
    <property type="entry name" value="FUN14"/>
    <property type="match status" value="1"/>
</dbReference>
<evidence type="ECO:0000256" key="5">
    <source>
        <dbReference type="ARBA" id="ARBA00023136"/>
    </source>
</evidence>
<dbReference type="STRING" id="307972.A0A2G8JTA3"/>
<evidence type="ECO:0000256" key="4">
    <source>
        <dbReference type="ARBA" id="ARBA00022989"/>
    </source>
</evidence>
<comment type="subcellular location">
    <subcellularLocation>
        <location evidence="1">Mitochondrion outer membrane</location>
        <topology evidence="1">Multi-pass membrane protein</topology>
    </subcellularLocation>
</comment>
<comment type="caution">
    <text evidence="6">The sequence shown here is derived from an EMBL/GenBank/DDBJ whole genome shotgun (WGS) entry which is preliminary data.</text>
</comment>
<evidence type="ECO:0000256" key="2">
    <source>
        <dbReference type="ARBA" id="ARBA00009160"/>
    </source>
</evidence>
<dbReference type="OrthoDB" id="163794at2759"/>
<protein>
    <submittedName>
        <fullName evidence="6">Putative FUN14 domain-containing protein 1</fullName>
    </submittedName>
</protein>
<keyword evidence="7" id="KW-1185">Reference proteome</keyword>
<dbReference type="InterPro" id="IPR007014">
    <property type="entry name" value="FUN14"/>
</dbReference>